<comment type="caution">
    <text evidence="2">The sequence shown here is derived from an EMBL/GenBank/DDBJ whole genome shotgun (WGS) entry which is preliminary data.</text>
</comment>
<proteinExistence type="predicted"/>
<dbReference type="RefSeq" id="WP_145811574.1">
    <property type="nucleotide sequence ID" value="NZ_VIVK01000001.1"/>
</dbReference>
<evidence type="ECO:0000313" key="2">
    <source>
        <dbReference type="EMBL" id="TWD84355.1"/>
    </source>
</evidence>
<dbReference type="EMBL" id="VIVK01000001">
    <property type="protein sequence ID" value="TWD84355.1"/>
    <property type="molecule type" value="Genomic_DNA"/>
</dbReference>
<dbReference type="AlphaFoldDB" id="A0A561BZL4"/>
<dbReference type="Proteomes" id="UP000318380">
    <property type="component" value="Unassembled WGS sequence"/>
</dbReference>
<name>A0A561BZL4_9ACTN</name>
<dbReference type="OrthoDB" id="3830661at2"/>
<protein>
    <submittedName>
        <fullName evidence="2">Uncharacterized protein</fullName>
    </submittedName>
</protein>
<evidence type="ECO:0000256" key="1">
    <source>
        <dbReference type="SAM" id="SignalP"/>
    </source>
</evidence>
<feature type="signal peptide" evidence="1">
    <location>
        <begin position="1"/>
        <end position="23"/>
    </location>
</feature>
<gene>
    <name evidence="2" type="ORF">FB561_5542</name>
</gene>
<sequence>MLRRVAILLLAAAGCLTVAPLPAAQAQTTGTCVLHAPTRVAIGRPYIGLRLTMSGPCTAGGWAAWDLYHPSRGLQDTAFFDNTSSDMWDVYDFHTIGQHTWRPSGAYDGAFNSQSQNTVVSDVRLAAGAWIASSRKADVVTLTGTSLLYSPTSQSYFKRSAAGVFQYRERGTTTWKNLKSVRTSSAGTVSMSYRYSKTRDYRFALYSTPISWDLGSATTTR</sequence>
<organism evidence="2 3">
    <name type="scientific">Kribbella amoyensis</name>
    <dbReference type="NCBI Taxonomy" id="996641"/>
    <lineage>
        <taxon>Bacteria</taxon>
        <taxon>Bacillati</taxon>
        <taxon>Actinomycetota</taxon>
        <taxon>Actinomycetes</taxon>
        <taxon>Propionibacteriales</taxon>
        <taxon>Kribbellaceae</taxon>
        <taxon>Kribbella</taxon>
    </lineage>
</organism>
<evidence type="ECO:0000313" key="3">
    <source>
        <dbReference type="Proteomes" id="UP000318380"/>
    </source>
</evidence>
<keyword evidence="1" id="KW-0732">Signal</keyword>
<accession>A0A561BZL4</accession>
<reference evidence="2 3" key="1">
    <citation type="submission" date="2019-06" db="EMBL/GenBank/DDBJ databases">
        <title>Sequencing the genomes of 1000 actinobacteria strains.</title>
        <authorList>
            <person name="Klenk H.-P."/>
        </authorList>
    </citation>
    <scope>NUCLEOTIDE SEQUENCE [LARGE SCALE GENOMIC DNA]</scope>
    <source>
        <strain evidence="2 3">DSM 24683</strain>
    </source>
</reference>
<keyword evidence="3" id="KW-1185">Reference proteome</keyword>
<feature type="chain" id="PRO_5038668125" evidence="1">
    <location>
        <begin position="24"/>
        <end position="221"/>
    </location>
</feature>
<dbReference type="PROSITE" id="PS51257">
    <property type="entry name" value="PROKAR_LIPOPROTEIN"/>
    <property type="match status" value="1"/>
</dbReference>